<feature type="region of interest" description="Disordered" evidence="1">
    <location>
        <begin position="146"/>
        <end position="168"/>
    </location>
</feature>
<gene>
    <name evidence="2" type="ORF">B0H15DRAFT_156439</name>
</gene>
<evidence type="ECO:0000313" key="2">
    <source>
        <dbReference type="EMBL" id="KAJ7093322.1"/>
    </source>
</evidence>
<dbReference type="Proteomes" id="UP001222325">
    <property type="component" value="Unassembled WGS sequence"/>
</dbReference>
<organism evidence="2 3">
    <name type="scientific">Mycena belliarum</name>
    <dbReference type="NCBI Taxonomy" id="1033014"/>
    <lineage>
        <taxon>Eukaryota</taxon>
        <taxon>Fungi</taxon>
        <taxon>Dikarya</taxon>
        <taxon>Basidiomycota</taxon>
        <taxon>Agaricomycotina</taxon>
        <taxon>Agaricomycetes</taxon>
        <taxon>Agaricomycetidae</taxon>
        <taxon>Agaricales</taxon>
        <taxon>Marasmiineae</taxon>
        <taxon>Mycenaceae</taxon>
        <taxon>Mycena</taxon>
    </lineage>
</organism>
<keyword evidence="3" id="KW-1185">Reference proteome</keyword>
<evidence type="ECO:0000256" key="1">
    <source>
        <dbReference type="SAM" id="MobiDB-lite"/>
    </source>
</evidence>
<name>A0AAD6U731_9AGAR</name>
<protein>
    <submittedName>
        <fullName evidence="2">Uncharacterized protein</fullName>
    </submittedName>
</protein>
<evidence type="ECO:0000313" key="3">
    <source>
        <dbReference type="Proteomes" id="UP001222325"/>
    </source>
</evidence>
<comment type="caution">
    <text evidence="2">The sequence shown here is derived from an EMBL/GenBank/DDBJ whole genome shotgun (WGS) entry which is preliminary data.</text>
</comment>
<reference evidence="2" key="1">
    <citation type="submission" date="2023-03" db="EMBL/GenBank/DDBJ databases">
        <title>Massive genome expansion in bonnet fungi (Mycena s.s.) driven by repeated elements and novel gene families across ecological guilds.</title>
        <authorList>
            <consortium name="Lawrence Berkeley National Laboratory"/>
            <person name="Harder C.B."/>
            <person name="Miyauchi S."/>
            <person name="Viragh M."/>
            <person name="Kuo A."/>
            <person name="Thoen E."/>
            <person name="Andreopoulos B."/>
            <person name="Lu D."/>
            <person name="Skrede I."/>
            <person name="Drula E."/>
            <person name="Henrissat B."/>
            <person name="Morin E."/>
            <person name="Kohler A."/>
            <person name="Barry K."/>
            <person name="LaButti K."/>
            <person name="Morin E."/>
            <person name="Salamov A."/>
            <person name="Lipzen A."/>
            <person name="Mereny Z."/>
            <person name="Hegedus B."/>
            <person name="Baldrian P."/>
            <person name="Stursova M."/>
            <person name="Weitz H."/>
            <person name="Taylor A."/>
            <person name="Grigoriev I.V."/>
            <person name="Nagy L.G."/>
            <person name="Martin F."/>
            <person name="Kauserud H."/>
        </authorList>
    </citation>
    <scope>NUCLEOTIDE SEQUENCE</scope>
    <source>
        <strain evidence="2">CBHHK173m</strain>
    </source>
</reference>
<feature type="compositionally biased region" description="Acidic residues" evidence="1">
    <location>
        <begin position="146"/>
        <end position="163"/>
    </location>
</feature>
<feature type="region of interest" description="Disordered" evidence="1">
    <location>
        <begin position="187"/>
        <end position="226"/>
    </location>
</feature>
<feature type="compositionally biased region" description="Acidic residues" evidence="1">
    <location>
        <begin position="204"/>
        <end position="226"/>
    </location>
</feature>
<proteinExistence type="predicted"/>
<dbReference type="EMBL" id="JARJCN010000016">
    <property type="protein sequence ID" value="KAJ7093322.1"/>
    <property type="molecule type" value="Genomic_DNA"/>
</dbReference>
<dbReference type="AlphaFoldDB" id="A0AAD6U731"/>
<accession>A0AAD6U731</accession>
<feature type="region of interest" description="Disordered" evidence="1">
    <location>
        <begin position="42"/>
        <end position="114"/>
    </location>
</feature>
<sequence length="226" mass="24678">MDGLSNPHSQKVTVSLLEVHMDHSVSRGRAGVCIPSQWMTPQTLDLDHSKPNSRSSVPAPRAYAPPQPPTLWLHRKPRILKPREPAPCPADRGSTPSSPPRFLRARATPPPPRFSALLAKPVLVPPSTTTFAEDDDDLAHLADDSDLYADSASDETEASDYDWESFPRDLDEDDTIRVEVDMVSIAPTRPTGKLPDCAVVESDTSGEDEDGEGEVFWDASEDLSGD</sequence>